<feature type="domain" description="ZZ-type" evidence="18">
    <location>
        <begin position="1596"/>
        <end position="1654"/>
    </location>
</feature>
<evidence type="ECO:0000256" key="7">
    <source>
        <dbReference type="ARBA" id="ARBA00022833"/>
    </source>
</evidence>
<feature type="compositionally biased region" description="Polar residues" evidence="16">
    <location>
        <begin position="130"/>
        <end position="143"/>
    </location>
</feature>
<dbReference type="SMART" id="SM00291">
    <property type="entry name" value="ZnF_ZZ"/>
    <property type="match status" value="1"/>
</dbReference>
<dbReference type="Gene3D" id="1.20.1020.10">
    <property type="entry name" value="TAZ domain"/>
    <property type="match status" value="2"/>
</dbReference>
<keyword evidence="8" id="KW-0156">Chromatin regulator</keyword>
<dbReference type="SMART" id="SM01250">
    <property type="entry name" value="KAT11"/>
    <property type="match status" value="1"/>
</dbReference>
<keyword evidence="5" id="KW-0479">Metal-binding</keyword>
<evidence type="ECO:0000256" key="8">
    <source>
        <dbReference type="ARBA" id="ARBA00022853"/>
    </source>
</evidence>
<dbReference type="EC" id="2.3.1.48" evidence="3"/>
<feature type="domain" description="CBP/p300-type HAT" evidence="19">
    <location>
        <begin position="1211"/>
        <end position="1594"/>
    </location>
</feature>
<accession>A0ABR0W6R7</accession>
<evidence type="ECO:0000256" key="12">
    <source>
        <dbReference type="ARBA" id="ARBA00023242"/>
    </source>
</evidence>
<keyword evidence="7" id="KW-0862">Zinc</keyword>
<feature type="region of interest" description="Disordered" evidence="16">
    <location>
        <begin position="584"/>
        <end position="603"/>
    </location>
</feature>
<evidence type="ECO:0000256" key="15">
    <source>
        <dbReference type="PROSITE-ProRule" id="PRU00228"/>
    </source>
</evidence>
<dbReference type="SUPFAM" id="SSF57903">
    <property type="entry name" value="FYVE/PHD zinc finger"/>
    <property type="match status" value="1"/>
</dbReference>
<dbReference type="PROSITE" id="PS51727">
    <property type="entry name" value="CBP_P300_HAT"/>
    <property type="match status" value="1"/>
</dbReference>
<dbReference type="Gene3D" id="3.30.40.10">
    <property type="entry name" value="Zinc/RING finger domain, C3HC4 (zinc finger)"/>
    <property type="match status" value="1"/>
</dbReference>
<dbReference type="InterPro" id="IPR038547">
    <property type="entry name" value="RING_CBP-p300_sf"/>
</dbReference>
<reference evidence="20 21" key="1">
    <citation type="journal article" date="2021" name="Comput. Struct. Biotechnol. J.">
        <title>De novo genome assembly of the potent medicinal plant Rehmannia glutinosa using nanopore technology.</title>
        <authorList>
            <person name="Ma L."/>
            <person name="Dong C."/>
            <person name="Song C."/>
            <person name="Wang X."/>
            <person name="Zheng X."/>
            <person name="Niu Y."/>
            <person name="Chen S."/>
            <person name="Feng W."/>
        </authorList>
    </citation>
    <scope>NUCLEOTIDE SEQUENCE [LARGE SCALE GENOMIC DNA]</scope>
    <source>
        <strain evidence="20">DH-2019</strain>
    </source>
</reference>
<dbReference type="PROSITE" id="PS50134">
    <property type="entry name" value="ZF_TAZ"/>
    <property type="match status" value="2"/>
</dbReference>
<feature type="region of interest" description="Disordered" evidence="16">
    <location>
        <begin position="1012"/>
        <end position="1032"/>
    </location>
</feature>
<feature type="domain" description="ZZ-type" evidence="18">
    <location>
        <begin position="1464"/>
        <end position="1540"/>
    </location>
</feature>
<dbReference type="InterPro" id="IPR013178">
    <property type="entry name" value="Histone_AcTrfase_Rtt109/CBP"/>
</dbReference>
<evidence type="ECO:0000259" key="17">
    <source>
        <dbReference type="PROSITE" id="PS50134"/>
    </source>
</evidence>
<dbReference type="PROSITE" id="PS50135">
    <property type="entry name" value="ZF_ZZ_2"/>
    <property type="match status" value="2"/>
</dbReference>
<dbReference type="InterPro" id="IPR019787">
    <property type="entry name" value="Znf_PHD-finger"/>
</dbReference>
<comment type="function">
    <text evidence="1">Acetyltransferase enzyme. Acetylates histones, giving a specific tag for transcriptional activation.</text>
</comment>
<keyword evidence="21" id="KW-1185">Reference proteome</keyword>
<dbReference type="CDD" id="cd15614">
    <property type="entry name" value="PHD_HAC_like"/>
    <property type="match status" value="1"/>
</dbReference>
<evidence type="ECO:0000256" key="5">
    <source>
        <dbReference type="ARBA" id="ARBA00022723"/>
    </source>
</evidence>
<keyword evidence="12" id="KW-0539">Nucleus</keyword>
<comment type="subcellular location">
    <subcellularLocation>
        <location evidence="2">Nucleus</location>
    </subcellularLocation>
</comment>
<dbReference type="InterPro" id="IPR013083">
    <property type="entry name" value="Znf_RING/FYVE/PHD"/>
</dbReference>
<feature type="compositionally biased region" description="Polar residues" evidence="16">
    <location>
        <begin position="641"/>
        <end position="651"/>
    </location>
</feature>
<evidence type="ECO:0000259" key="18">
    <source>
        <dbReference type="PROSITE" id="PS50135"/>
    </source>
</evidence>
<keyword evidence="4" id="KW-0808">Transferase</keyword>
<evidence type="ECO:0000256" key="16">
    <source>
        <dbReference type="SAM" id="MobiDB-lite"/>
    </source>
</evidence>
<dbReference type="InterPro" id="IPR011011">
    <property type="entry name" value="Znf_FYVE_PHD"/>
</dbReference>
<dbReference type="SMART" id="SM00551">
    <property type="entry name" value="ZnF_TAZ"/>
    <property type="match status" value="2"/>
</dbReference>
<evidence type="ECO:0000256" key="13">
    <source>
        <dbReference type="ARBA" id="ARBA00023315"/>
    </source>
</evidence>
<evidence type="ECO:0000256" key="1">
    <source>
        <dbReference type="ARBA" id="ARBA00002581"/>
    </source>
</evidence>
<protein>
    <recommendedName>
        <fullName evidence="3">histone acetyltransferase</fullName>
        <ecNumber evidence="3">2.3.1.48</ecNumber>
    </recommendedName>
</protein>
<organism evidence="20 21">
    <name type="scientific">Rehmannia glutinosa</name>
    <name type="common">Chinese foxglove</name>
    <dbReference type="NCBI Taxonomy" id="99300"/>
    <lineage>
        <taxon>Eukaryota</taxon>
        <taxon>Viridiplantae</taxon>
        <taxon>Streptophyta</taxon>
        <taxon>Embryophyta</taxon>
        <taxon>Tracheophyta</taxon>
        <taxon>Spermatophyta</taxon>
        <taxon>Magnoliopsida</taxon>
        <taxon>eudicotyledons</taxon>
        <taxon>Gunneridae</taxon>
        <taxon>Pentapetalae</taxon>
        <taxon>asterids</taxon>
        <taxon>lamiids</taxon>
        <taxon>Lamiales</taxon>
        <taxon>Orobanchaceae</taxon>
        <taxon>Rehmannieae</taxon>
        <taxon>Rehmannia</taxon>
    </lineage>
</organism>
<feature type="compositionally biased region" description="Basic and acidic residues" evidence="16">
    <location>
        <begin position="590"/>
        <end position="602"/>
    </location>
</feature>
<keyword evidence="6 15" id="KW-0863">Zinc-finger</keyword>
<proteinExistence type="predicted"/>
<name>A0ABR0W6R7_REHGL</name>
<dbReference type="Gene3D" id="2.10.110.40">
    <property type="match status" value="1"/>
</dbReference>
<dbReference type="InterPro" id="IPR031162">
    <property type="entry name" value="CBP_P300_HAT"/>
</dbReference>
<dbReference type="EMBL" id="JABTTQ020000013">
    <property type="protein sequence ID" value="KAK6142421.1"/>
    <property type="molecule type" value="Genomic_DNA"/>
</dbReference>
<dbReference type="PANTHER" id="PTHR13808">
    <property type="entry name" value="CBP/P300-RELATED"/>
    <property type="match status" value="1"/>
</dbReference>
<dbReference type="Pfam" id="PF00628">
    <property type="entry name" value="PHD"/>
    <property type="match status" value="1"/>
</dbReference>
<evidence type="ECO:0000256" key="6">
    <source>
        <dbReference type="ARBA" id="ARBA00022771"/>
    </source>
</evidence>
<dbReference type="Gene3D" id="3.30.60.90">
    <property type="match status" value="1"/>
</dbReference>
<feature type="domain" description="TAZ-type" evidence="17">
    <location>
        <begin position="758"/>
        <end position="839"/>
    </location>
</feature>
<evidence type="ECO:0000256" key="11">
    <source>
        <dbReference type="ARBA" id="ARBA00023163"/>
    </source>
</evidence>
<keyword evidence="9" id="KW-0805">Transcription regulation</keyword>
<keyword evidence="11" id="KW-0804">Transcription</keyword>
<evidence type="ECO:0000256" key="10">
    <source>
        <dbReference type="ARBA" id="ARBA00023159"/>
    </source>
</evidence>
<dbReference type="SUPFAM" id="SSF57933">
    <property type="entry name" value="TAZ domain"/>
    <property type="match status" value="2"/>
</dbReference>
<feature type="region of interest" description="Disordered" evidence="16">
    <location>
        <begin position="112"/>
        <end position="144"/>
    </location>
</feature>
<dbReference type="Pfam" id="PF08214">
    <property type="entry name" value="HAT_KAT11"/>
    <property type="match status" value="1"/>
</dbReference>
<dbReference type="PROSITE" id="PS01357">
    <property type="entry name" value="ZF_ZZ_1"/>
    <property type="match status" value="1"/>
</dbReference>
<dbReference type="InterPro" id="IPR035898">
    <property type="entry name" value="TAZ_dom_sf"/>
</dbReference>
<gene>
    <name evidence="20" type="ORF">DH2020_022769</name>
</gene>
<dbReference type="PANTHER" id="PTHR13808:SF1">
    <property type="entry name" value="HISTONE ACETYLTRANSFERASE"/>
    <property type="match status" value="1"/>
</dbReference>
<dbReference type="Pfam" id="PF00569">
    <property type="entry name" value="ZZ"/>
    <property type="match status" value="1"/>
</dbReference>
<evidence type="ECO:0000313" key="20">
    <source>
        <dbReference type="EMBL" id="KAK6142421.1"/>
    </source>
</evidence>
<feature type="region of interest" description="Disordered" evidence="16">
    <location>
        <begin position="616"/>
        <end position="651"/>
    </location>
</feature>
<evidence type="ECO:0000259" key="19">
    <source>
        <dbReference type="PROSITE" id="PS51727"/>
    </source>
</evidence>
<sequence length="1795" mass="201985">MGLFTLQVPNQAGTMLPGLPQQNGIPVPGQIQNPIINRGIRTQTVNIWEFLMKRRHQSHEVPNRKMIDLVKRLEEALFKSATTTEEYLNLATLENRLHVLIKRIPMSNHNQQFSHANSSPSIGTMIPTPGLQQTGNSSTAGTQSVDSSVVANNSSNTIASSTANSGNFLTTGSGSSGNMHGGSFVSSDGTLCLVIYRIDIDLPFTQYLTEYFFSGAFTNGYQQSSAFSVNSGGNNMVTSLGVQRMTSQMIPTPGFNNSNNNEVNNNANNQSFMNMESSNNNRAYPVAEPSIVSQPMQQKQRVGGQNSRILHNIGGHMGGGVRSTMQQKSYGLSNGPLNGGLGMMGNNMSMMNGPGTTEGYLSGTIYGNSTKPLHQHFDQHQRPVMQGTVVLSSIALAVFCVCVCVMRCNCMEFNSNGVLKFYSHCKVFYLIGDGYGIGGADASGSGNLYVPVSSVGSMMNNQSLNALPMQSMAKTNSQLMINNQSNLHSTQQVTTMKPQLIDQSEKMNFQPQYSVRENLVQPHQQFQQSSHQFQRQQLVQHQVHYGQQTQNQQLVQHQVQHGQQTQNQLLLKNDTLGQSQLSSNMVSEAKSGHGTEHHDERLQSQVSDPFQFSDMQSQFQQNSMEDCSRASQLLSHPSGPQDVSSSLTQTSDQMQQLLHPQQFVGNCQSDFGGLSGGIQPEVALRGQWYSKPQDVSHVSGRLPHEPNVQDEFHHRLNGHDVAQLNNLSSEESMIGQSDASRPAEPKNASNAVCRANNLNRERQFKNQQRWLLFLRHARRCPAPERKCQEPNCFTVQKLLKHMEHCNVVQCSYPRCCATRVLVNHHRRCCDTSCPVCIPVKNYVQQAQLKAIGRSDFKSGLPSSVNGSCKLYETAEVAGRSNPKTSPMIAETPEDLQPSIKRMKIEQGSQSVVSESETSVLLASAANESPLQDAQHFEQYHDSHIPMKSEIAEVKMEAPGSVGQLSSKMIEMKKDNLEDAYNQRPEVDPTASNNPAGFGIQEVLKSEKAIGQTKVENPPLPSENTSKSGKPKIKGVSMTELFTPEQVRQHITGLRQWVGQSKAKAEKNQAMERSMSENSCQLCAVEKLTFEPPPTYCTPCGARIKRNAMYYTIGAGETRHYFCIPCYNEARGDTIVVDGTAIPKARMEKKKNDEETEEWWVQCDKCEAWQHQICALFNGRRNDGGQAEYTCPNCYIEEVERGERVPLPQSAVLGAKDLPRTILSDHMEQRLFAKLKQERQDRARLQGKSYDEVPGAESLVVRVVSSVDKKLEVKPRFLEIFQEENYPVEYPYKSKVVLLFQKIEGVEVCLFGMYVQEFGSECQQPNHRRVYLSYLDSVKYFRPENTAKAWFHKLLYMGLPSIEGEDYILYCHPEIQKTPKSDKLREWYLAMLRKAAKENIVVELTNLYDHFFVSTGECKAKVTAARALKASGQTDLSGNASKDLLLMHKLGETISPMKEDFIMVHLQPACTHCCILMVSGNRWVCKQCKNFQLCDRFPSLLLDICECFWCYDAERKREDRERHPINQKDKHALYPIVNEVTEDTKDKDEILESEFFDTRQAFLSLCQGNHYQYDTLRRAKHSSMMVLYHLHNPTAPAFVTTCNVCHLDIETGQGWRCETCPDYDVCNACFSKDGGIDHPHKLTNHPRMIAMHRTKKPDNYELCSHHSFKWKCLISLHGCLRVVWSLQLRKMLDLLVHASQCRSPHCQYPNCRKVKGLFRHGMLCKVRASGGCVLCKKMWYLLQLHARACKESECNVPRCRDLKEHMRRLQQQSDSRRRAAVMEMMRQRAAEVAGNS</sequence>
<evidence type="ECO:0000313" key="21">
    <source>
        <dbReference type="Proteomes" id="UP001318860"/>
    </source>
</evidence>
<dbReference type="Proteomes" id="UP001318860">
    <property type="component" value="Unassembled WGS sequence"/>
</dbReference>
<dbReference type="InterPro" id="IPR019786">
    <property type="entry name" value="Zinc_finger_PHD-type_CS"/>
</dbReference>
<dbReference type="Pfam" id="PF02135">
    <property type="entry name" value="zf-TAZ"/>
    <property type="match status" value="2"/>
</dbReference>
<comment type="catalytic activity">
    <reaction evidence="14">
        <text>L-lysyl-[protein] + acetyl-CoA = N(6)-acetyl-L-lysyl-[protein] + CoA + H(+)</text>
        <dbReference type="Rhea" id="RHEA:45948"/>
        <dbReference type="Rhea" id="RHEA-COMP:9752"/>
        <dbReference type="Rhea" id="RHEA-COMP:10731"/>
        <dbReference type="ChEBI" id="CHEBI:15378"/>
        <dbReference type="ChEBI" id="CHEBI:29969"/>
        <dbReference type="ChEBI" id="CHEBI:57287"/>
        <dbReference type="ChEBI" id="CHEBI:57288"/>
        <dbReference type="ChEBI" id="CHEBI:61930"/>
        <dbReference type="EC" id="2.3.1.48"/>
    </reaction>
</comment>
<feature type="domain" description="TAZ-type" evidence="17">
    <location>
        <begin position="1680"/>
        <end position="1761"/>
    </location>
</feature>
<evidence type="ECO:0000256" key="3">
    <source>
        <dbReference type="ARBA" id="ARBA00013184"/>
    </source>
</evidence>
<dbReference type="InterPro" id="IPR043145">
    <property type="entry name" value="Znf_ZZ_sf"/>
</dbReference>
<dbReference type="PROSITE" id="PS01359">
    <property type="entry name" value="ZF_PHD_1"/>
    <property type="match status" value="1"/>
</dbReference>
<keyword evidence="13" id="KW-0012">Acyltransferase</keyword>
<dbReference type="InterPro" id="IPR000197">
    <property type="entry name" value="Znf_TAZ"/>
</dbReference>
<feature type="compositionally biased region" description="Polar residues" evidence="16">
    <location>
        <begin position="112"/>
        <end position="122"/>
    </location>
</feature>
<evidence type="ECO:0000256" key="2">
    <source>
        <dbReference type="ARBA" id="ARBA00004123"/>
    </source>
</evidence>
<evidence type="ECO:0000256" key="14">
    <source>
        <dbReference type="ARBA" id="ARBA00048017"/>
    </source>
</evidence>
<dbReference type="SUPFAM" id="SSF57850">
    <property type="entry name" value="RING/U-box"/>
    <property type="match status" value="2"/>
</dbReference>
<keyword evidence="10" id="KW-0010">Activator</keyword>
<comment type="caution">
    <text evidence="20">The sequence shown here is derived from an EMBL/GenBank/DDBJ whole genome shotgun (WGS) entry which is preliminary data.</text>
</comment>
<dbReference type="InterPro" id="IPR000433">
    <property type="entry name" value="Znf_ZZ"/>
</dbReference>
<evidence type="ECO:0000256" key="4">
    <source>
        <dbReference type="ARBA" id="ARBA00022679"/>
    </source>
</evidence>
<evidence type="ECO:0000256" key="9">
    <source>
        <dbReference type="ARBA" id="ARBA00023015"/>
    </source>
</evidence>